<accession>A0A0U3N231</accession>
<reference evidence="1 2" key="1">
    <citation type="submission" date="2015-12" db="EMBL/GenBank/DDBJ databases">
        <title>Complete genome of Roseateles depolymerans KCTC 42856.</title>
        <authorList>
            <person name="Kim K.M."/>
        </authorList>
    </citation>
    <scope>NUCLEOTIDE SEQUENCE [LARGE SCALE GENOMIC DNA]</scope>
    <source>
        <strain evidence="1 2">KCTC 42856</strain>
    </source>
</reference>
<evidence type="ECO:0000313" key="2">
    <source>
        <dbReference type="Proteomes" id="UP000060699"/>
    </source>
</evidence>
<gene>
    <name evidence="1" type="ORF">RD2015_3760</name>
</gene>
<proteinExistence type="predicted"/>
<dbReference type="AlphaFoldDB" id="A0A0U3N231"/>
<dbReference type="Proteomes" id="UP000060699">
    <property type="component" value="Chromosome"/>
</dbReference>
<protein>
    <submittedName>
        <fullName evidence="1">Uncharacterized protein</fullName>
    </submittedName>
</protein>
<evidence type="ECO:0000313" key="1">
    <source>
        <dbReference type="EMBL" id="ALV08212.1"/>
    </source>
</evidence>
<name>A0A0U3N231_9BURK</name>
<organism evidence="1 2">
    <name type="scientific">Roseateles depolymerans</name>
    <dbReference type="NCBI Taxonomy" id="76731"/>
    <lineage>
        <taxon>Bacteria</taxon>
        <taxon>Pseudomonadati</taxon>
        <taxon>Pseudomonadota</taxon>
        <taxon>Betaproteobacteria</taxon>
        <taxon>Burkholderiales</taxon>
        <taxon>Sphaerotilaceae</taxon>
        <taxon>Roseateles</taxon>
    </lineage>
</organism>
<keyword evidence="2" id="KW-1185">Reference proteome</keyword>
<dbReference type="KEGG" id="rdp:RD2015_3760"/>
<sequence length="232" mass="25971">MFAGSDALLNALIFGRYSSPAMAAGARQLLADRIEKQPLLPALILAILDRWPERNPELMLRFCLHGKTLQPAAQQLLGIAAPARDLTVEEVRQWQHQRPDMHWSQDQMLREGISVADYRWHFSPLGLSGNGVQLLQQHGFTPTLPRAKRSKDVPGVEQLKDALPSLRYEFGTMDELAKYLRLSVAMLKGYVGSDLLDAVEAYRYRMTWEECEDSPVAQMQGRSELGGGPVGT</sequence>
<dbReference type="EMBL" id="CP013729">
    <property type="protein sequence ID" value="ALV08212.1"/>
    <property type="molecule type" value="Genomic_DNA"/>
</dbReference>